<proteinExistence type="predicted"/>
<dbReference type="Proteomes" id="UP000006859">
    <property type="component" value="Chromosome"/>
</dbReference>
<gene>
    <name evidence="1" type="ordered locus">Dda3937_01030</name>
</gene>
<accession>E0SNC5</accession>
<dbReference type="HOGENOM" id="CLU_2715901_0_0_6"/>
<reference evidence="1 2" key="1">
    <citation type="journal article" date="2011" name="J. Bacteriol.">
        <title>Genome sequence of the plant-pathogenic bacterium Dickeya dadantii 3937.</title>
        <authorList>
            <person name="Glasner J.D."/>
            <person name="Yang C.H."/>
            <person name="Reverchon S."/>
            <person name="Hugouvieux-Cotte-Pattat N."/>
            <person name="Condemine G."/>
            <person name="Bohin J.P."/>
            <person name="Van Gijsegem F."/>
            <person name="Yang S."/>
            <person name="Franza T."/>
            <person name="Expert D."/>
            <person name="Plunkett G. III"/>
            <person name="San Francisco M.J."/>
            <person name="Charkowski A.O."/>
            <person name="Py B."/>
            <person name="Bell K."/>
            <person name="Rauscher L."/>
            <person name="Rodriguez-Palenzuela P."/>
            <person name="Toussaint A."/>
            <person name="Holeva M.C."/>
            <person name="He S.Y."/>
            <person name="Douet V."/>
            <person name="Boccara M."/>
            <person name="Blanco C."/>
            <person name="Toth I."/>
            <person name="Anderson B.D."/>
            <person name="Biehl B.S."/>
            <person name="Mau B."/>
            <person name="Flynn S.M."/>
            <person name="Barras F."/>
            <person name="Lindeberg M."/>
            <person name="Birch P.R."/>
            <person name="Tsuyumu S."/>
            <person name="Shi X."/>
            <person name="Hibbing M."/>
            <person name="Yap M.N."/>
            <person name="Carpentier M."/>
            <person name="Dassa E."/>
            <person name="Umehara M."/>
            <person name="Kim J.F."/>
            <person name="Rusch M."/>
            <person name="Soni P."/>
            <person name="Mayhew G.F."/>
            <person name="Fouts D.E."/>
            <person name="Gill S.R."/>
            <person name="Blattner F.R."/>
            <person name="Keen N.T."/>
            <person name="Perna N.T."/>
        </authorList>
    </citation>
    <scope>NUCLEOTIDE SEQUENCE [LARGE SCALE GENOMIC DNA]</scope>
    <source>
        <strain evidence="1 2">3937</strain>
    </source>
</reference>
<keyword evidence="2" id="KW-1185">Reference proteome</keyword>
<dbReference type="EMBL" id="CP002038">
    <property type="protein sequence ID" value="ADN00676.1"/>
    <property type="molecule type" value="Genomic_DNA"/>
</dbReference>
<dbReference type="AlphaFoldDB" id="E0SNC5"/>
<evidence type="ECO:0000313" key="2">
    <source>
        <dbReference type="Proteomes" id="UP000006859"/>
    </source>
</evidence>
<organism evidence="1 2">
    <name type="scientific">Dickeya dadantii (strain 3937)</name>
    <name type="common">Erwinia chrysanthemi (strain 3937)</name>
    <dbReference type="NCBI Taxonomy" id="198628"/>
    <lineage>
        <taxon>Bacteria</taxon>
        <taxon>Pseudomonadati</taxon>
        <taxon>Pseudomonadota</taxon>
        <taxon>Gammaproteobacteria</taxon>
        <taxon>Enterobacterales</taxon>
        <taxon>Pectobacteriaceae</taxon>
        <taxon>Dickeya</taxon>
    </lineage>
</organism>
<evidence type="ECO:0000313" key="1">
    <source>
        <dbReference type="EMBL" id="ADN00676.1"/>
    </source>
</evidence>
<sequence>MTTINPRHHQQHRLQAGDGVLPNAVGIRHLRFSARRIQKIAGDEIQTLNTLLPHGMSVGSGRQASQIKRLPT</sequence>
<name>E0SNC5_DICD3</name>
<protein>
    <submittedName>
        <fullName evidence="1">Uncharacterized protein</fullName>
    </submittedName>
</protein>
<dbReference type="KEGG" id="ddd:Dda3937_01030"/>